<evidence type="ECO:0000313" key="2">
    <source>
        <dbReference type="EMBL" id="GBN71795.1"/>
    </source>
</evidence>
<dbReference type="EMBL" id="BGPR01016070">
    <property type="protein sequence ID" value="GBN71707.1"/>
    <property type="molecule type" value="Genomic_DNA"/>
</dbReference>
<evidence type="ECO:0000313" key="3">
    <source>
        <dbReference type="Proteomes" id="UP000499080"/>
    </source>
</evidence>
<reference evidence="1 3" key="1">
    <citation type="journal article" date="2019" name="Sci. Rep.">
        <title>Orb-weaving spider Araneus ventricosus genome elucidates the spidroin gene catalogue.</title>
        <authorList>
            <person name="Kono N."/>
            <person name="Nakamura H."/>
            <person name="Ohtoshi R."/>
            <person name="Moran D.A.P."/>
            <person name="Shinohara A."/>
            <person name="Yoshida Y."/>
            <person name="Fujiwara M."/>
            <person name="Mori M."/>
            <person name="Tomita M."/>
            <person name="Arakawa K."/>
        </authorList>
    </citation>
    <scope>NUCLEOTIDE SEQUENCE [LARGE SCALE GENOMIC DNA]</scope>
</reference>
<keyword evidence="3" id="KW-1185">Reference proteome</keyword>
<dbReference type="EMBL" id="BGPR01016088">
    <property type="protein sequence ID" value="GBN71795.1"/>
    <property type="molecule type" value="Genomic_DNA"/>
</dbReference>
<gene>
    <name evidence="2" type="ORF">AVEN_231691_1</name>
    <name evidence="1" type="ORF">AVEN_50266_1</name>
</gene>
<dbReference type="Proteomes" id="UP000499080">
    <property type="component" value="Unassembled WGS sequence"/>
</dbReference>
<dbReference type="AlphaFoldDB" id="A0A4Y2R7G2"/>
<proteinExistence type="predicted"/>
<comment type="caution">
    <text evidence="1">The sequence shown here is derived from an EMBL/GenBank/DDBJ whole genome shotgun (WGS) entry which is preliminary data.</text>
</comment>
<name>A0A4Y2R7G2_ARAVE</name>
<sequence length="125" mass="14407">MCPKKCVTPHSGNVANRTDFLANSKKSTCKKRLKVEGGSSPIRPGPHRVQRTDLPYFCGEVRNRCKIFPGFEGNGLLKAKVLLMYLFLSNPLFEVNKDISQKMPYKRKHECRVLKVLVFVYSYRR</sequence>
<organism evidence="1 3">
    <name type="scientific">Araneus ventricosus</name>
    <name type="common">Orbweaver spider</name>
    <name type="synonym">Epeira ventricosa</name>
    <dbReference type="NCBI Taxonomy" id="182803"/>
    <lineage>
        <taxon>Eukaryota</taxon>
        <taxon>Metazoa</taxon>
        <taxon>Ecdysozoa</taxon>
        <taxon>Arthropoda</taxon>
        <taxon>Chelicerata</taxon>
        <taxon>Arachnida</taxon>
        <taxon>Araneae</taxon>
        <taxon>Araneomorphae</taxon>
        <taxon>Entelegynae</taxon>
        <taxon>Araneoidea</taxon>
        <taxon>Araneidae</taxon>
        <taxon>Araneus</taxon>
    </lineage>
</organism>
<accession>A0A4Y2R7G2</accession>
<evidence type="ECO:0000313" key="1">
    <source>
        <dbReference type="EMBL" id="GBN71707.1"/>
    </source>
</evidence>
<protein>
    <submittedName>
        <fullName evidence="1">Uncharacterized protein</fullName>
    </submittedName>
</protein>